<gene>
    <name evidence="8" type="ORF">POL72_05865</name>
</gene>
<feature type="region of interest" description="Disordered" evidence="6">
    <location>
        <begin position="315"/>
        <end position="338"/>
    </location>
</feature>
<feature type="domain" description="Protein kinase" evidence="7">
    <location>
        <begin position="27"/>
        <end position="293"/>
    </location>
</feature>
<sequence>MSSNMTQAFDHTSGECFEVGTVVGDKYQLLRKAGEGAMGSVWVATNTALEANVAIKVLRPEMRSPAIAERLLREARAAAKLSHPGIVRVFDLGKTAGGTPYIVMELLEGEALRDVLCREHRLAPEVAVSILLPVASAMHAAHERGIVHRDLKPDNVMLANQGDGRIRPKVVDFGIAKVTWTEPESGSTGAAVIGTPQYMPPEQALGQGHIDHRADVWALCTMLYEVIAGETPYAGEHGFGTLRAIIQDPVRSLVERCGSDPALWSIIERGLRKDPADRWGSMRELGGALATWLVSRGVSEDVSGASLRAQWLEERASQIPSPSPRQMAVSSAPTLHSRRAEDSLELQLPLTAAPRAPGAAERKGIEESGERAWSEATAMVNLPGAAPPSPRSSWRERFPLRAVAAAGLVALAGAGVWSVALGTTGSAVESTLAPPVEPVAVIAAAPSPAQPALEAISRSAGVAPGSVAPPAGPPVQRPARALKATVPAPATPAAAARTATAAPAASAPAATGKPPAAAVGAPPGSSGPNTGAEAPAPPAQPVSAGSAPVPGSAACPAGGGREGGEAACPPAAEASASAAEVYDDAGAAEKEPAVHRAAPTEEAPPSADAGAAEGSSSAPAAP</sequence>
<comment type="caution">
    <text evidence="8">The sequence shown here is derived from an EMBL/GenBank/DDBJ whole genome shotgun (WGS) entry which is preliminary data.</text>
</comment>
<protein>
    <recommendedName>
        <fullName evidence="1">non-specific serine/threonine protein kinase</fullName>
        <ecNumber evidence="1">2.7.11.1</ecNumber>
    </recommendedName>
</protein>
<evidence type="ECO:0000313" key="8">
    <source>
        <dbReference type="EMBL" id="MDC0677260.1"/>
    </source>
</evidence>
<dbReference type="Pfam" id="PF00069">
    <property type="entry name" value="Pkinase"/>
    <property type="match status" value="1"/>
</dbReference>
<keyword evidence="2" id="KW-0808">Transferase</keyword>
<keyword evidence="3" id="KW-0547">Nucleotide-binding</keyword>
<feature type="compositionally biased region" description="Low complexity" evidence="6">
    <location>
        <begin position="484"/>
        <end position="528"/>
    </location>
</feature>
<keyword evidence="9" id="KW-1185">Reference proteome</keyword>
<dbReference type="PROSITE" id="PS50011">
    <property type="entry name" value="PROTEIN_KINASE_DOM"/>
    <property type="match status" value="1"/>
</dbReference>
<dbReference type="RefSeq" id="WP_272094025.1">
    <property type="nucleotide sequence ID" value="NZ_JAQNDK010000001.1"/>
</dbReference>
<keyword evidence="5" id="KW-0067">ATP-binding</keyword>
<evidence type="ECO:0000256" key="3">
    <source>
        <dbReference type="ARBA" id="ARBA00022741"/>
    </source>
</evidence>
<evidence type="ECO:0000313" key="9">
    <source>
        <dbReference type="Proteomes" id="UP001217485"/>
    </source>
</evidence>
<dbReference type="PROSITE" id="PS00108">
    <property type="entry name" value="PROTEIN_KINASE_ST"/>
    <property type="match status" value="1"/>
</dbReference>
<dbReference type="Proteomes" id="UP001217485">
    <property type="component" value="Unassembled WGS sequence"/>
</dbReference>
<evidence type="ECO:0000259" key="7">
    <source>
        <dbReference type="PROSITE" id="PS50011"/>
    </source>
</evidence>
<dbReference type="InterPro" id="IPR011009">
    <property type="entry name" value="Kinase-like_dom_sf"/>
</dbReference>
<organism evidence="8 9">
    <name type="scientific">Sorangium atrum</name>
    <dbReference type="NCBI Taxonomy" id="2995308"/>
    <lineage>
        <taxon>Bacteria</taxon>
        <taxon>Pseudomonadati</taxon>
        <taxon>Myxococcota</taxon>
        <taxon>Polyangia</taxon>
        <taxon>Polyangiales</taxon>
        <taxon>Polyangiaceae</taxon>
        <taxon>Sorangium</taxon>
    </lineage>
</organism>
<feature type="compositionally biased region" description="Low complexity" evidence="6">
    <location>
        <begin position="541"/>
        <end position="556"/>
    </location>
</feature>
<dbReference type="PANTHER" id="PTHR43671:SF13">
    <property type="entry name" value="SERINE_THREONINE-PROTEIN KINASE NEK2"/>
    <property type="match status" value="1"/>
</dbReference>
<dbReference type="Gene3D" id="1.10.510.10">
    <property type="entry name" value="Transferase(Phosphotransferase) domain 1"/>
    <property type="match status" value="1"/>
</dbReference>
<dbReference type="InterPro" id="IPR000719">
    <property type="entry name" value="Prot_kinase_dom"/>
</dbReference>
<dbReference type="SMART" id="SM00220">
    <property type="entry name" value="S_TKc"/>
    <property type="match status" value="1"/>
</dbReference>
<reference evidence="8 9" key="1">
    <citation type="submission" date="2023-01" db="EMBL/GenBank/DDBJ databases">
        <title>Minimal conservation of predation-associated metabolite biosynthetic gene clusters underscores biosynthetic potential of Myxococcota including descriptions for ten novel species: Archangium lansinium sp. nov., Myxococcus landrumus sp. nov., Nannocystis bai.</title>
        <authorList>
            <person name="Ahearne A."/>
            <person name="Stevens C."/>
            <person name="Dowd S."/>
        </authorList>
    </citation>
    <scope>NUCLEOTIDE SEQUENCE [LARGE SCALE GENOMIC DNA]</scope>
    <source>
        <strain evidence="8 9">WIWO2</strain>
    </source>
</reference>
<dbReference type="EC" id="2.7.11.1" evidence="1"/>
<evidence type="ECO:0000256" key="5">
    <source>
        <dbReference type="ARBA" id="ARBA00022840"/>
    </source>
</evidence>
<accession>A0ABT5BUK1</accession>
<name>A0ABT5BUK1_9BACT</name>
<dbReference type="SUPFAM" id="SSF56112">
    <property type="entry name" value="Protein kinase-like (PK-like)"/>
    <property type="match status" value="1"/>
</dbReference>
<dbReference type="Gene3D" id="3.30.200.20">
    <property type="entry name" value="Phosphorylase Kinase, domain 1"/>
    <property type="match status" value="1"/>
</dbReference>
<feature type="compositionally biased region" description="Low complexity" evidence="6">
    <location>
        <begin position="565"/>
        <end position="580"/>
    </location>
</feature>
<evidence type="ECO:0000256" key="4">
    <source>
        <dbReference type="ARBA" id="ARBA00022777"/>
    </source>
</evidence>
<keyword evidence="4 8" id="KW-0418">Kinase</keyword>
<feature type="compositionally biased region" description="Low complexity" evidence="6">
    <location>
        <begin position="601"/>
        <end position="622"/>
    </location>
</feature>
<dbReference type="EMBL" id="JAQNDK010000001">
    <property type="protein sequence ID" value="MDC0677260.1"/>
    <property type="molecule type" value="Genomic_DNA"/>
</dbReference>
<evidence type="ECO:0000256" key="2">
    <source>
        <dbReference type="ARBA" id="ARBA00022679"/>
    </source>
</evidence>
<dbReference type="InterPro" id="IPR050660">
    <property type="entry name" value="NEK_Ser/Thr_kinase"/>
</dbReference>
<proteinExistence type="predicted"/>
<feature type="region of interest" description="Disordered" evidence="6">
    <location>
        <begin position="463"/>
        <end position="622"/>
    </location>
</feature>
<dbReference type="CDD" id="cd14014">
    <property type="entry name" value="STKc_PknB_like"/>
    <property type="match status" value="1"/>
</dbReference>
<dbReference type="InterPro" id="IPR008271">
    <property type="entry name" value="Ser/Thr_kinase_AS"/>
</dbReference>
<dbReference type="GO" id="GO:0016301">
    <property type="term" value="F:kinase activity"/>
    <property type="evidence" value="ECO:0007669"/>
    <property type="project" value="UniProtKB-KW"/>
</dbReference>
<evidence type="ECO:0000256" key="6">
    <source>
        <dbReference type="SAM" id="MobiDB-lite"/>
    </source>
</evidence>
<evidence type="ECO:0000256" key="1">
    <source>
        <dbReference type="ARBA" id="ARBA00012513"/>
    </source>
</evidence>
<dbReference type="PANTHER" id="PTHR43671">
    <property type="entry name" value="SERINE/THREONINE-PROTEIN KINASE NEK"/>
    <property type="match status" value="1"/>
</dbReference>